<dbReference type="Gene3D" id="3.40.50.300">
    <property type="entry name" value="P-loop containing nucleotide triphosphate hydrolases"/>
    <property type="match status" value="1"/>
</dbReference>
<evidence type="ECO:0000256" key="3">
    <source>
        <dbReference type="RuleBase" id="RU361155"/>
    </source>
</evidence>
<keyword evidence="6" id="KW-1185">Reference proteome</keyword>
<sequence length="310" mass="36440">MAITDEELDQLPRMLSWDKRLLYQWEGFWYPDVVIKGMLTIQSQFEARSDDVILASSVKTGTTWLKALSSCIMEAKNTDGEDDKDELLVKNPHARVKTLEYDKDVDLTSTFPSPRLFHTHLPYNALPDSIKKSDCKIVYIARNPMDTFVSYWHFFNKIWRTNHQEPAYPLEKAYDEYFCKGVHVYGPFFDHVLQYWLESLKKPQKILFLKYEELKRDPRGEVKRLASFLGRTFLNEDEVEKVVWRSSLDRLKNLEVNKNGVVFHSRAPNSSFFRLGVIGDWKNYLTDEMKQGLDEITRIKFEGSGLHFET</sequence>
<dbReference type="Proteomes" id="UP000827721">
    <property type="component" value="Unassembled WGS sequence"/>
</dbReference>
<protein>
    <recommendedName>
        <fullName evidence="3">Sulfotransferase</fullName>
        <ecNumber evidence="3">2.8.2.-</ecNumber>
    </recommendedName>
</protein>
<dbReference type="PANTHER" id="PTHR11783">
    <property type="entry name" value="SULFOTRANSFERASE SULT"/>
    <property type="match status" value="1"/>
</dbReference>
<keyword evidence="2 3" id="KW-0808">Transferase</keyword>
<evidence type="ECO:0000313" key="6">
    <source>
        <dbReference type="Proteomes" id="UP000827721"/>
    </source>
</evidence>
<dbReference type="EMBL" id="JAFEMO010000014">
    <property type="protein sequence ID" value="KAH7547713.1"/>
    <property type="molecule type" value="Genomic_DNA"/>
</dbReference>
<dbReference type="InterPro" id="IPR000863">
    <property type="entry name" value="Sulfotransferase_dom"/>
</dbReference>
<evidence type="ECO:0000313" key="5">
    <source>
        <dbReference type="EMBL" id="KAH7547713.1"/>
    </source>
</evidence>
<reference evidence="5 6" key="1">
    <citation type="submission" date="2021-02" db="EMBL/GenBank/DDBJ databases">
        <title>Plant Genome Project.</title>
        <authorList>
            <person name="Zhang R.-G."/>
        </authorList>
    </citation>
    <scope>NUCLEOTIDE SEQUENCE [LARGE SCALE GENOMIC DNA]</scope>
    <source>
        <tissue evidence="5">Leaves</tissue>
    </source>
</reference>
<accession>A0ABQ8H341</accession>
<dbReference type="EC" id="2.8.2.-" evidence="3"/>
<name>A0ABQ8H341_9ROSI</name>
<evidence type="ECO:0000256" key="2">
    <source>
        <dbReference type="ARBA" id="ARBA00022679"/>
    </source>
</evidence>
<proteinExistence type="inferred from homology"/>
<evidence type="ECO:0000256" key="1">
    <source>
        <dbReference type="ARBA" id="ARBA00005771"/>
    </source>
</evidence>
<gene>
    <name evidence="5" type="ORF">JRO89_XS14G0005800</name>
</gene>
<comment type="similarity">
    <text evidence="1 3">Belongs to the sulfotransferase 1 family.</text>
</comment>
<organism evidence="5 6">
    <name type="scientific">Xanthoceras sorbifolium</name>
    <dbReference type="NCBI Taxonomy" id="99658"/>
    <lineage>
        <taxon>Eukaryota</taxon>
        <taxon>Viridiplantae</taxon>
        <taxon>Streptophyta</taxon>
        <taxon>Embryophyta</taxon>
        <taxon>Tracheophyta</taxon>
        <taxon>Spermatophyta</taxon>
        <taxon>Magnoliopsida</taxon>
        <taxon>eudicotyledons</taxon>
        <taxon>Gunneridae</taxon>
        <taxon>Pentapetalae</taxon>
        <taxon>rosids</taxon>
        <taxon>malvids</taxon>
        <taxon>Sapindales</taxon>
        <taxon>Sapindaceae</taxon>
        <taxon>Xanthoceroideae</taxon>
        <taxon>Xanthoceras</taxon>
    </lineage>
</organism>
<evidence type="ECO:0000259" key="4">
    <source>
        <dbReference type="Pfam" id="PF00685"/>
    </source>
</evidence>
<comment type="caution">
    <text evidence="5">The sequence shown here is derived from an EMBL/GenBank/DDBJ whole genome shotgun (WGS) entry which is preliminary data.</text>
</comment>
<dbReference type="InterPro" id="IPR027417">
    <property type="entry name" value="P-loop_NTPase"/>
</dbReference>
<feature type="domain" description="Sulfotransferase" evidence="4">
    <location>
        <begin position="50"/>
        <end position="304"/>
    </location>
</feature>
<dbReference type="Pfam" id="PF00685">
    <property type="entry name" value="Sulfotransfer_1"/>
    <property type="match status" value="1"/>
</dbReference>
<dbReference type="SUPFAM" id="SSF52540">
    <property type="entry name" value="P-loop containing nucleoside triphosphate hydrolases"/>
    <property type="match status" value="1"/>
</dbReference>